<dbReference type="InterPro" id="IPR007630">
    <property type="entry name" value="RNA_pol_sigma70_r4"/>
</dbReference>
<keyword evidence="3" id="KW-0238">DNA-binding</keyword>
<dbReference type="SUPFAM" id="SSF88946">
    <property type="entry name" value="Sigma2 domain of RNA polymerase sigma factors"/>
    <property type="match status" value="1"/>
</dbReference>
<dbReference type="Pfam" id="PF04545">
    <property type="entry name" value="Sigma70_r4"/>
    <property type="match status" value="1"/>
</dbReference>
<gene>
    <name evidence="7" type="ORF">GCM10010430_36630</name>
</gene>
<dbReference type="EMBL" id="BAAATR010000015">
    <property type="protein sequence ID" value="GAA2250493.1"/>
    <property type="molecule type" value="Genomic_DNA"/>
</dbReference>
<accession>A0ABN3E7M5</accession>
<dbReference type="PANTHER" id="PTHR30385">
    <property type="entry name" value="SIGMA FACTOR F FLAGELLAR"/>
    <property type="match status" value="1"/>
</dbReference>
<proteinExistence type="predicted"/>
<keyword evidence="4" id="KW-0804">Transcription</keyword>
<evidence type="ECO:0000313" key="8">
    <source>
        <dbReference type="Proteomes" id="UP001500305"/>
    </source>
</evidence>
<dbReference type="Gene3D" id="1.20.120.1810">
    <property type="match status" value="1"/>
</dbReference>
<dbReference type="InterPro" id="IPR014322">
    <property type="entry name" value="RNA_pol_sigma-B/F/G"/>
</dbReference>
<dbReference type="PANTHER" id="PTHR30385:SF4">
    <property type="entry name" value="RNA POLYMERASE SIGMA-E FACTOR"/>
    <property type="match status" value="1"/>
</dbReference>
<dbReference type="InterPro" id="IPR036388">
    <property type="entry name" value="WH-like_DNA-bd_sf"/>
</dbReference>
<evidence type="ECO:0000259" key="6">
    <source>
        <dbReference type="PROSITE" id="PS00715"/>
    </source>
</evidence>
<name>A0ABN3E7M5_9ACTN</name>
<organism evidence="7 8">
    <name type="scientific">Kitasatospora cystarginea</name>
    <dbReference type="NCBI Taxonomy" id="58350"/>
    <lineage>
        <taxon>Bacteria</taxon>
        <taxon>Bacillati</taxon>
        <taxon>Actinomycetota</taxon>
        <taxon>Actinomycetes</taxon>
        <taxon>Kitasatosporales</taxon>
        <taxon>Streptomycetaceae</taxon>
        <taxon>Kitasatospora</taxon>
    </lineage>
</organism>
<dbReference type="Pfam" id="PF04542">
    <property type="entry name" value="Sigma70_r2"/>
    <property type="match status" value="1"/>
</dbReference>
<dbReference type="InterPro" id="IPR007627">
    <property type="entry name" value="RNA_pol_sigma70_r2"/>
</dbReference>
<keyword evidence="8" id="KW-1185">Reference proteome</keyword>
<dbReference type="NCBIfam" id="TIGR02980">
    <property type="entry name" value="SigBFG"/>
    <property type="match status" value="1"/>
</dbReference>
<dbReference type="PROSITE" id="PS00715">
    <property type="entry name" value="SIGMA70_1"/>
    <property type="match status" value="1"/>
</dbReference>
<sequence>MSTPTALRTVMAPPAPATAGAAVHTAAPVPEEAAPVLDAEQRPTPEQIRRLGKSEARELSDALFRRLAVLEPETHAYGYVRGTIIELNMPLVRFVAAGFRHRAAEMDDILQVGTIGLIKAVDGYDPDRGVEFVTYALPTITGEIKRFFRDTSWPLRVPRSVQELYLMTARGSDRLEQRLGRLPTPEELADDLGLTREQVAAGLDAGRVYRCDSLDALHDDGTDDSGSALLNRLGDCDRNLDLVVFREAVRPLLRQLTDRERTVLLLRFWGDHTQSEIAERIGVSQMQVSRVLSATLARLRERVENGETGRRADG</sequence>
<dbReference type="Proteomes" id="UP001500305">
    <property type="component" value="Unassembled WGS sequence"/>
</dbReference>
<evidence type="ECO:0000256" key="2">
    <source>
        <dbReference type="ARBA" id="ARBA00023082"/>
    </source>
</evidence>
<dbReference type="SUPFAM" id="SSF88659">
    <property type="entry name" value="Sigma3 and sigma4 domains of RNA polymerase sigma factors"/>
    <property type="match status" value="2"/>
</dbReference>
<dbReference type="NCBIfam" id="TIGR02937">
    <property type="entry name" value="sigma70-ECF"/>
    <property type="match status" value="1"/>
</dbReference>
<keyword evidence="1" id="KW-0805">Transcription regulation</keyword>
<evidence type="ECO:0000256" key="1">
    <source>
        <dbReference type="ARBA" id="ARBA00023015"/>
    </source>
</evidence>
<feature type="region of interest" description="Disordered" evidence="5">
    <location>
        <begin position="33"/>
        <end position="52"/>
    </location>
</feature>
<evidence type="ECO:0000256" key="5">
    <source>
        <dbReference type="SAM" id="MobiDB-lite"/>
    </source>
</evidence>
<feature type="compositionally biased region" description="Basic and acidic residues" evidence="5">
    <location>
        <begin position="39"/>
        <end position="52"/>
    </location>
</feature>
<dbReference type="InterPro" id="IPR000943">
    <property type="entry name" value="RNA_pol_sigma70"/>
</dbReference>
<evidence type="ECO:0000313" key="7">
    <source>
        <dbReference type="EMBL" id="GAA2250493.1"/>
    </source>
</evidence>
<dbReference type="InterPro" id="IPR013325">
    <property type="entry name" value="RNA_pol_sigma_r2"/>
</dbReference>
<dbReference type="InterPro" id="IPR007624">
    <property type="entry name" value="RNA_pol_sigma70_r3"/>
</dbReference>
<dbReference type="InterPro" id="IPR014284">
    <property type="entry name" value="RNA_pol_sigma-70_dom"/>
</dbReference>
<feature type="domain" description="RNA polymerase sigma-70" evidence="6">
    <location>
        <begin position="108"/>
        <end position="121"/>
    </location>
</feature>
<dbReference type="InterPro" id="IPR013324">
    <property type="entry name" value="RNA_pol_sigma_r3/r4-like"/>
</dbReference>
<dbReference type="Pfam" id="PF04539">
    <property type="entry name" value="Sigma70_r3"/>
    <property type="match status" value="1"/>
</dbReference>
<evidence type="ECO:0000256" key="3">
    <source>
        <dbReference type="ARBA" id="ARBA00023125"/>
    </source>
</evidence>
<reference evidence="7 8" key="1">
    <citation type="journal article" date="2019" name="Int. J. Syst. Evol. Microbiol.">
        <title>The Global Catalogue of Microorganisms (GCM) 10K type strain sequencing project: providing services to taxonomists for standard genome sequencing and annotation.</title>
        <authorList>
            <consortium name="The Broad Institute Genomics Platform"/>
            <consortium name="The Broad Institute Genome Sequencing Center for Infectious Disease"/>
            <person name="Wu L."/>
            <person name="Ma J."/>
        </authorList>
    </citation>
    <scope>NUCLEOTIDE SEQUENCE [LARGE SCALE GENOMIC DNA]</scope>
    <source>
        <strain evidence="7 8">JCM 7356</strain>
    </source>
</reference>
<dbReference type="CDD" id="cd06171">
    <property type="entry name" value="Sigma70_r4"/>
    <property type="match status" value="1"/>
</dbReference>
<evidence type="ECO:0000256" key="4">
    <source>
        <dbReference type="ARBA" id="ARBA00023163"/>
    </source>
</evidence>
<comment type="caution">
    <text evidence="7">The sequence shown here is derived from an EMBL/GenBank/DDBJ whole genome shotgun (WGS) entry which is preliminary data.</text>
</comment>
<protein>
    <submittedName>
        <fullName evidence="7">RNA polymerase sigma factor SigF</fullName>
    </submittedName>
</protein>
<keyword evidence="2" id="KW-0731">Sigma factor</keyword>
<dbReference type="PRINTS" id="PR00046">
    <property type="entry name" value="SIGMA70FCT"/>
</dbReference>
<dbReference type="Gene3D" id="1.10.10.10">
    <property type="entry name" value="Winged helix-like DNA-binding domain superfamily/Winged helix DNA-binding domain"/>
    <property type="match status" value="2"/>
</dbReference>